<dbReference type="Proteomes" id="UP000198870">
    <property type="component" value="Unassembled WGS sequence"/>
</dbReference>
<keyword evidence="2" id="KW-1185">Reference proteome</keyword>
<evidence type="ECO:0000313" key="1">
    <source>
        <dbReference type="EMBL" id="SCY02293.1"/>
    </source>
</evidence>
<accession>A0A1G5CIQ5</accession>
<gene>
    <name evidence="1" type="ORF">SAMN05216233_10342</name>
</gene>
<sequence>MTQIELDVSRHCIASEVKRLHNRRISDYFKGRGDKDFLEPEIALLARALEELDLPALRGRHPRLAGGEAVAVVLSGGEGMPLALTVEGEPLDLEGFGRG</sequence>
<proteinExistence type="predicted"/>
<organism evidence="1 2">
    <name type="scientific">Desulfoluna spongiiphila</name>
    <dbReference type="NCBI Taxonomy" id="419481"/>
    <lineage>
        <taxon>Bacteria</taxon>
        <taxon>Pseudomonadati</taxon>
        <taxon>Thermodesulfobacteriota</taxon>
        <taxon>Desulfobacteria</taxon>
        <taxon>Desulfobacterales</taxon>
        <taxon>Desulfolunaceae</taxon>
        <taxon>Desulfoluna</taxon>
    </lineage>
</organism>
<dbReference type="RefSeq" id="WP_092209107.1">
    <property type="nucleotide sequence ID" value="NZ_FMUX01000003.1"/>
</dbReference>
<dbReference type="EMBL" id="FMUX01000003">
    <property type="protein sequence ID" value="SCY02293.1"/>
    <property type="molecule type" value="Genomic_DNA"/>
</dbReference>
<evidence type="ECO:0000313" key="2">
    <source>
        <dbReference type="Proteomes" id="UP000198870"/>
    </source>
</evidence>
<protein>
    <submittedName>
        <fullName evidence="1">Uncharacterized protein</fullName>
    </submittedName>
</protein>
<reference evidence="1 2" key="1">
    <citation type="submission" date="2016-10" db="EMBL/GenBank/DDBJ databases">
        <authorList>
            <person name="de Groot N.N."/>
        </authorList>
    </citation>
    <scope>NUCLEOTIDE SEQUENCE [LARGE SCALE GENOMIC DNA]</scope>
    <source>
        <strain evidence="1 2">AA1</strain>
    </source>
</reference>
<dbReference type="AlphaFoldDB" id="A0A1G5CIQ5"/>
<name>A0A1G5CIQ5_9BACT</name>
<dbReference type="OrthoDB" id="5421835at2"/>